<dbReference type="SUPFAM" id="SSF69279">
    <property type="entry name" value="Phage tail proteins"/>
    <property type="match status" value="1"/>
</dbReference>
<gene>
    <name evidence="2" type="ORF">FHS34_003739</name>
</gene>
<keyword evidence="3" id="KW-1185">Reference proteome</keyword>
<dbReference type="Gene3D" id="2.30.110.50">
    <property type="match status" value="1"/>
</dbReference>
<dbReference type="AlphaFoldDB" id="A0A7W9PUK2"/>
<sequence>MAEQRSLDSVVITVDGAPLTASLYPRITQVRVEESVHLPDAFTIRFEDAHFELFDEDRFRLGTRIEIAFRADGDAVMVTAGEVTAILVAPGVSGRHELVLTGLDLTHRLARGPKTRSFLRMSDADIATRIAGEYGLDADVDATDDTREYVLQAAETDYAFLRGLADRIGFDLWVSDRELHFKRRPSSRTSAPTLRWGENLLDFTVRCASAEHCDEVIVTAWDPVDKRTVTGRATDPDHGTDAPVATEMAEAARRTFGRVSRRAGHVPASSQAEADAYARSLLLRASGSEVVLRGEATGNPLIAAGAEITLDRVGRRLAGKYRVTSVEHDYGSGRPYTSRFVCGARDAAELADLLGGKGPGAGGQPGGGLIVGVVTSNEDPEQLGRVRVKFPTLSTEDESAWARVAAPGAGPRRGVQWLPEADDEVLVGFEFGDRNRPFVLGGLWNRGETPPEAAPVQGGQVTQRLLASRKDHRLVLTDDPASSVELSLGDADCALTLEKSESSLAAEQKLTVSAQQIEITASRKLVLSAPQIEITAQSELKASGRPIRLN</sequence>
<dbReference type="Gene3D" id="2.40.50.230">
    <property type="entry name" value="Gp5 N-terminal domain"/>
    <property type="match status" value="1"/>
</dbReference>
<feature type="domain" description="Gp5/Type VI secretion system Vgr protein OB-fold" evidence="1">
    <location>
        <begin position="371"/>
        <end position="444"/>
    </location>
</feature>
<accession>A0A7W9PUK2</accession>
<protein>
    <submittedName>
        <fullName evidence="2">Uncharacterized protein involved in type VI secretion and phage assembly</fullName>
    </submittedName>
</protein>
<dbReference type="Proteomes" id="UP000585836">
    <property type="component" value="Unassembled WGS sequence"/>
</dbReference>
<dbReference type="RefSeq" id="WP_221509111.1">
    <property type="nucleotide sequence ID" value="NZ_BAAAWF010000106.1"/>
</dbReference>
<dbReference type="EMBL" id="JACHJK010000006">
    <property type="protein sequence ID" value="MBB5928270.1"/>
    <property type="molecule type" value="Genomic_DNA"/>
</dbReference>
<dbReference type="NCBIfam" id="NF033848">
    <property type="entry name" value="VgrG_rel"/>
    <property type="match status" value="1"/>
</dbReference>
<evidence type="ECO:0000313" key="3">
    <source>
        <dbReference type="Proteomes" id="UP000585836"/>
    </source>
</evidence>
<organism evidence="2 3">
    <name type="scientific">Streptomyces echinatus</name>
    <dbReference type="NCBI Taxonomy" id="67293"/>
    <lineage>
        <taxon>Bacteria</taxon>
        <taxon>Bacillati</taxon>
        <taxon>Actinomycetota</taxon>
        <taxon>Actinomycetes</taxon>
        <taxon>Kitasatosporales</taxon>
        <taxon>Streptomycetaceae</taxon>
        <taxon>Streptomyces</taxon>
    </lineage>
</organism>
<name>A0A7W9PUK2_9ACTN</name>
<dbReference type="SUPFAM" id="SSF69255">
    <property type="entry name" value="gp5 N-terminal domain-like"/>
    <property type="match status" value="1"/>
</dbReference>
<comment type="caution">
    <text evidence="2">The sequence shown here is derived from an EMBL/GenBank/DDBJ whole genome shotgun (WGS) entry which is preliminary data.</text>
</comment>
<dbReference type="InterPro" id="IPR047702">
    <property type="entry name" value="VgrG-rel"/>
</dbReference>
<evidence type="ECO:0000313" key="2">
    <source>
        <dbReference type="EMBL" id="MBB5928270.1"/>
    </source>
</evidence>
<dbReference type="Pfam" id="PF04717">
    <property type="entry name" value="Phage_base_V"/>
    <property type="match status" value="1"/>
</dbReference>
<dbReference type="InterPro" id="IPR006531">
    <property type="entry name" value="Gp5/Vgr_OB"/>
</dbReference>
<dbReference type="Gene3D" id="3.55.50.10">
    <property type="entry name" value="Baseplate protein-like domains"/>
    <property type="match status" value="1"/>
</dbReference>
<dbReference type="Pfam" id="PF05954">
    <property type="entry name" value="Phage_GPD"/>
    <property type="match status" value="1"/>
</dbReference>
<proteinExistence type="predicted"/>
<dbReference type="Gene3D" id="4.10.220.110">
    <property type="match status" value="1"/>
</dbReference>
<reference evidence="2 3" key="1">
    <citation type="submission" date="2020-08" db="EMBL/GenBank/DDBJ databases">
        <title>Genomic Encyclopedia of Type Strains, Phase III (KMG-III): the genomes of soil and plant-associated and newly described type strains.</title>
        <authorList>
            <person name="Whitman W."/>
        </authorList>
    </citation>
    <scope>NUCLEOTIDE SEQUENCE [LARGE SCALE GENOMIC DNA]</scope>
    <source>
        <strain evidence="2 3">CECT 3313</strain>
    </source>
</reference>
<dbReference type="InterPro" id="IPR037026">
    <property type="entry name" value="Vgr_OB-fold_dom_sf"/>
</dbReference>
<evidence type="ECO:0000259" key="1">
    <source>
        <dbReference type="Pfam" id="PF04717"/>
    </source>
</evidence>